<keyword evidence="3" id="KW-1185">Reference proteome</keyword>
<comment type="caution">
    <text evidence="2">The sequence shown here is derived from an EMBL/GenBank/DDBJ whole genome shotgun (WGS) entry which is preliminary data.</text>
</comment>
<dbReference type="RefSeq" id="WP_345332561.1">
    <property type="nucleotide sequence ID" value="NZ_BAABHN010000023.1"/>
</dbReference>
<feature type="compositionally biased region" description="Basic and acidic residues" evidence="1">
    <location>
        <begin position="38"/>
        <end position="63"/>
    </location>
</feature>
<evidence type="ECO:0000313" key="2">
    <source>
        <dbReference type="EMBL" id="MFC4833060.1"/>
    </source>
</evidence>
<feature type="region of interest" description="Disordered" evidence="1">
    <location>
        <begin position="1"/>
        <end position="127"/>
    </location>
</feature>
<sequence length="127" mass="13190">MAGTHSRPSGRRHAVDPDEAADEGERRTPGATGGRRARREDRERLDRERDSDYGDYVSERLRSEPAPSSPPVGFPSALSTGSFRPGRSTTGATPAPAAPSRPAAPAAGARSATATAARPTAAPTGTR</sequence>
<gene>
    <name evidence="2" type="ORF">ACFPEL_11640</name>
</gene>
<proteinExistence type="predicted"/>
<feature type="non-terminal residue" evidence="2">
    <location>
        <position position="127"/>
    </location>
</feature>
<accession>A0ABV9RL56</accession>
<feature type="compositionally biased region" description="Low complexity" evidence="1">
    <location>
        <begin position="85"/>
        <end position="127"/>
    </location>
</feature>
<protein>
    <submittedName>
        <fullName evidence="2">Uncharacterized protein</fullName>
    </submittedName>
</protein>
<dbReference type="Proteomes" id="UP001595909">
    <property type="component" value="Unassembled WGS sequence"/>
</dbReference>
<evidence type="ECO:0000313" key="3">
    <source>
        <dbReference type="Proteomes" id="UP001595909"/>
    </source>
</evidence>
<evidence type="ECO:0000256" key="1">
    <source>
        <dbReference type="SAM" id="MobiDB-lite"/>
    </source>
</evidence>
<organism evidence="2 3">
    <name type="scientific">Actinomycetospora chibensis</name>
    <dbReference type="NCBI Taxonomy" id="663606"/>
    <lineage>
        <taxon>Bacteria</taxon>
        <taxon>Bacillati</taxon>
        <taxon>Actinomycetota</taxon>
        <taxon>Actinomycetes</taxon>
        <taxon>Pseudonocardiales</taxon>
        <taxon>Pseudonocardiaceae</taxon>
        <taxon>Actinomycetospora</taxon>
    </lineage>
</organism>
<dbReference type="EMBL" id="JBHSIM010000023">
    <property type="protein sequence ID" value="MFC4833060.1"/>
    <property type="molecule type" value="Genomic_DNA"/>
</dbReference>
<name>A0ABV9RL56_9PSEU</name>
<reference evidence="3" key="1">
    <citation type="journal article" date="2019" name="Int. J. Syst. Evol. Microbiol.">
        <title>The Global Catalogue of Microorganisms (GCM) 10K type strain sequencing project: providing services to taxonomists for standard genome sequencing and annotation.</title>
        <authorList>
            <consortium name="The Broad Institute Genomics Platform"/>
            <consortium name="The Broad Institute Genome Sequencing Center for Infectious Disease"/>
            <person name="Wu L."/>
            <person name="Ma J."/>
        </authorList>
    </citation>
    <scope>NUCLEOTIDE SEQUENCE [LARGE SCALE GENOMIC DNA]</scope>
    <source>
        <strain evidence="3">CCUG 50347</strain>
    </source>
</reference>